<feature type="compositionally biased region" description="Pro residues" evidence="1">
    <location>
        <begin position="16"/>
        <end position="26"/>
    </location>
</feature>
<dbReference type="AlphaFoldDB" id="A0A7S4E258"/>
<organism evidence="2">
    <name type="scientific">Pelagomonas calceolata</name>
    <dbReference type="NCBI Taxonomy" id="35677"/>
    <lineage>
        <taxon>Eukaryota</taxon>
        <taxon>Sar</taxon>
        <taxon>Stramenopiles</taxon>
        <taxon>Ochrophyta</taxon>
        <taxon>Pelagophyceae</taxon>
        <taxon>Pelagomonadales</taxon>
        <taxon>Pelagomonadaceae</taxon>
        <taxon>Pelagomonas</taxon>
    </lineage>
</organism>
<proteinExistence type="predicted"/>
<dbReference type="EMBL" id="CAKKNE010000006">
    <property type="protein sequence ID" value="CAH0378970.1"/>
    <property type="molecule type" value="Genomic_DNA"/>
</dbReference>
<reference evidence="3" key="2">
    <citation type="submission" date="2021-11" db="EMBL/GenBank/DDBJ databases">
        <authorList>
            <consortium name="Genoscope - CEA"/>
            <person name="William W."/>
        </authorList>
    </citation>
    <scope>NUCLEOTIDE SEQUENCE</scope>
</reference>
<feature type="compositionally biased region" description="Basic and acidic residues" evidence="1">
    <location>
        <begin position="99"/>
        <end position="112"/>
    </location>
</feature>
<feature type="region of interest" description="Disordered" evidence="1">
    <location>
        <begin position="96"/>
        <end position="135"/>
    </location>
</feature>
<gene>
    <name evidence="2" type="ORF">PCAL00307_LOCUS30</name>
    <name evidence="3" type="ORF">PECAL_6P05710</name>
</gene>
<dbReference type="EMBL" id="HBIW01000036">
    <property type="protein sequence ID" value="CAE0684596.1"/>
    <property type="molecule type" value="Transcribed_RNA"/>
</dbReference>
<protein>
    <submittedName>
        <fullName evidence="2">Uncharacterized protein</fullName>
    </submittedName>
</protein>
<sequence length="251" mass="29168">MPPKPTKADLLHEPVPANPPARPPPFGTFDDLKDEELYYHRSREDDVDQELRNAEYRHAKAVYEGERRDGDGQVRVADDGFGSFVKFRSLHVYGAPSKHTAEEARESHEQRLQNRRNNAGSRAYPGPVGRTKPPFRIKRVPAQDQCVSPDMRSIMHIPPRKCGIKKEEQPEPRRPTPPHDMRRTIPPYGEMFREAFYLKGSNHDAYGHERFSHDTHRRTFAHYDRVTRTTQPRRRDLRFGANTWNKLKGLG</sequence>
<evidence type="ECO:0000256" key="1">
    <source>
        <dbReference type="SAM" id="MobiDB-lite"/>
    </source>
</evidence>
<name>A0A7S4E258_9STRA</name>
<feature type="region of interest" description="Disordered" evidence="1">
    <location>
        <begin position="164"/>
        <end position="185"/>
    </location>
</feature>
<accession>A0A7S4E258</accession>
<dbReference type="Proteomes" id="UP000789595">
    <property type="component" value="Unassembled WGS sequence"/>
</dbReference>
<evidence type="ECO:0000313" key="2">
    <source>
        <dbReference type="EMBL" id="CAE0684596.1"/>
    </source>
</evidence>
<keyword evidence="4" id="KW-1185">Reference proteome</keyword>
<reference evidence="2" key="1">
    <citation type="submission" date="2021-01" db="EMBL/GenBank/DDBJ databases">
        <authorList>
            <person name="Corre E."/>
            <person name="Pelletier E."/>
            <person name="Niang G."/>
            <person name="Scheremetjew M."/>
            <person name="Finn R."/>
            <person name="Kale V."/>
            <person name="Holt S."/>
            <person name="Cochrane G."/>
            <person name="Meng A."/>
            <person name="Brown T."/>
            <person name="Cohen L."/>
        </authorList>
    </citation>
    <scope>NUCLEOTIDE SEQUENCE</scope>
    <source>
        <strain evidence="2">CCMP1756</strain>
    </source>
</reference>
<feature type="region of interest" description="Disordered" evidence="1">
    <location>
        <begin position="1"/>
        <end position="30"/>
    </location>
</feature>
<feature type="compositionally biased region" description="Basic and acidic residues" evidence="1">
    <location>
        <begin position="164"/>
        <end position="183"/>
    </location>
</feature>
<evidence type="ECO:0000313" key="3">
    <source>
        <dbReference type="EMBL" id="CAH0378970.1"/>
    </source>
</evidence>
<feature type="compositionally biased region" description="Basic and acidic residues" evidence="1">
    <location>
        <begin position="1"/>
        <end position="12"/>
    </location>
</feature>
<evidence type="ECO:0000313" key="4">
    <source>
        <dbReference type="Proteomes" id="UP000789595"/>
    </source>
</evidence>